<dbReference type="Proteomes" id="UP000597761">
    <property type="component" value="Unassembled WGS sequence"/>
</dbReference>
<sequence length="121" mass="12422">MRSPPRLLGQADPVSLTWTGTDRFAAVLFYSRDGTSSMGTGGIMPDGGATKILWLVPDVDASSGPLTVRGVSAGGNRFQASFDGGGSYSSIVKVPAPGCWTLTGILQGRVLGNIVIPVVPS</sequence>
<organism evidence="1 2">
    <name type="scientific">Tersicoccus solisilvae</name>
    <dbReference type="NCBI Taxonomy" id="1882339"/>
    <lineage>
        <taxon>Bacteria</taxon>
        <taxon>Bacillati</taxon>
        <taxon>Actinomycetota</taxon>
        <taxon>Actinomycetes</taxon>
        <taxon>Micrococcales</taxon>
        <taxon>Micrococcaceae</taxon>
        <taxon>Tersicoccus</taxon>
    </lineage>
</organism>
<proteinExistence type="predicted"/>
<name>A0ABQ1NLG1_9MICC</name>
<evidence type="ECO:0000313" key="1">
    <source>
        <dbReference type="EMBL" id="GGC79431.1"/>
    </source>
</evidence>
<protein>
    <submittedName>
        <fullName evidence="1">Uncharacterized protein</fullName>
    </submittedName>
</protein>
<reference evidence="2" key="1">
    <citation type="journal article" date="2019" name="Int. J. Syst. Evol. Microbiol.">
        <title>The Global Catalogue of Microorganisms (GCM) 10K type strain sequencing project: providing services to taxonomists for standard genome sequencing and annotation.</title>
        <authorList>
            <consortium name="The Broad Institute Genomics Platform"/>
            <consortium name="The Broad Institute Genome Sequencing Center for Infectious Disease"/>
            <person name="Wu L."/>
            <person name="Ma J."/>
        </authorList>
    </citation>
    <scope>NUCLEOTIDE SEQUENCE [LARGE SCALE GENOMIC DNA]</scope>
    <source>
        <strain evidence="2">CGMCC 1.15480</strain>
    </source>
</reference>
<gene>
    <name evidence="1" type="ORF">GCM10011512_02600</name>
</gene>
<accession>A0ABQ1NLG1</accession>
<evidence type="ECO:0000313" key="2">
    <source>
        <dbReference type="Proteomes" id="UP000597761"/>
    </source>
</evidence>
<comment type="caution">
    <text evidence="1">The sequence shown here is derived from an EMBL/GenBank/DDBJ whole genome shotgun (WGS) entry which is preliminary data.</text>
</comment>
<keyword evidence="2" id="KW-1185">Reference proteome</keyword>
<dbReference type="EMBL" id="BMJI01000001">
    <property type="protein sequence ID" value="GGC79431.1"/>
    <property type="molecule type" value="Genomic_DNA"/>
</dbReference>